<gene>
    <name evidence="1" type="ORF">F5144DRAFT_49817</name>
</gene>
<name>A0ACB7PQJ7_9PEZI</name>
<dbReference type="Proteomes" id="UP000724584">
    <property type="component" value="Unassembled WGS sequence"/>
</dbReference>
<comment type="caution">
    <text evidence="1">The sequence shown here is derived from an EMBL/GenBank/DDBJ whole genome shotgun (WGS) entry which is preliminary data.</text>
</comment>
<keyword evidence="2" id="KW-1185">Reference proteome</keyword>
<evidence type="ECO:0000313" key="2">
    <source>
        <dbReference type="Proteomes" id="UP000724584"/>
    </source>
</evidence>
<organism evidence="1 2">
    <name type="scientific">Chaetomium tenue</name>
    <dbReference type="NCBI Taxonomy" id="1854479"/>
    <lineage>
        <taxon>Eukaryota</taxon>
        <taxon>Fungi</taxon>
        <taxon>Dikarya</taxon>
        <taxon>Ascomycota</taxon>
        <taxon>Pezizomycotina</taxon>
        <taxon>Sordariomycetes</taxon>
        <taxon>Sordariomycetidae</taxon>
        <taxon>Sordariales</taxon>
        <taxon>Chaetomiaceae</taxon>
        <taxon>Chaetomium</taxon>
    </lineage>
</organism>
<accession>A0ACB7PQJ7</accession>
<sequence>MLLGTLSSQFGPLSGLLETRQLAVICSICLALILAWKCCRVETNPSKHGRLPHLALLTDEEIYDTPIQSMSRALRTHGSVVGFKRNGNIDYLVAKEHAQRVLTDESSFSFEGGLAGMLGITWIRHLHGGSFFRDIDGTMRAFSTRRMNHIVPEIWPLFEKAAESLVTNAGAGAVDIQPHLQQAMAEGTIKIFLSEKYNRADFKERMIKIATDIAYLTGLDPNRSFLSRKFPLLWHAVKVIHIALVRLPLNIGPSLAWELWVDISRDVQDYDPEDSTIFSYLSRRSTVKGDKLSFSAKLWNMVLVLTVMFGATHQTIVSMIWVTFFLAQHPDSQESIRKEASSITEAGGAFKLEGLHSAVLTDSFIREALRTKGDSVNAVRQSVQDVELDGFTIPKGSLVFPFTYQCYRDSDLMENANEFIGNRWVGTGKSATTTGLEYPAFGLGRWACPGRFLAINELKCWILALVARSRLELDGGKYEVMDAFNITACAPDGKLLVSRVEA</sequence>
<protein>
    <submittedName>
        <fullName evidence="1">Cytochrome P450</fullName>
    </submittedName>
</protein>
<proteinExistence type="predicted"/>
<evidence type="ECO:0000313" key="1">
    <source>
        <dbReference type="EMBL" id="KAH6650536.1"/>
    </source>
</evidence>
<dbReference type="EMBL" id="JAGIZQ010000001">
    <property type="protein sequence ID" value="KAH6650536.1"/>
    <property type="molecule type" value="Genomic_DNA"/>
</dbReference>
<reference evidence="1 2" key="1">
    <citation type="journal article" date="2021" name="Nat. Commun.">
        <title>Genetic determinants of endophytism in the Arabidopsis root mycobiome.</title>
        <authorList>
            <person name="Mesny F."/>
            <person name="Miyauchi S."/>
            <person name="Thiergart T."/>
            <person name="Pickel B."/>
            <person name="Atanasova L."/>
            <person name="Karlsson M."/>
            <person name="Huettel B."/>
            <person name="Barry K.W."/>
            <person name="Haridas S."/>
            <person name="Chen C."/>
            <person name="Bauer D."/>
            <person name="Andreopoulos W."/>
            <person name="Pangilinan J."/>
            <person name="LaButti K."/>
            <person name="Riley R."/>
            <person name="Lipzen A."/>
            <person name="Clum A."/>
            <person name="Drula E."/>
            <person name="Henrissat B."/>
            <person name="Kohler A."/>
            <person name="Grigoriev I.V."/>
            <person name="Martin F.M."/>
            <person name="Hacquard S."/>
        </authorList>
    </citation>
    <scope>NUCLEOTIDE SEQUENCE [LARGE SCALE GENOMIC DNA]</scope>
    <source>
        <strain evidence="1 2">MPI-SDFR-AT-0079</strain>
    </source>
</reference>